<protein>
    <recommendedName>
        <fullName evidence="6">Aldehyde dehydrogenase domain-containing protein</fullName>
    </recommendedName>
</protein>
<comment type="similarity">
    <text evidence="1 5">Belongs to the aldehyde dehydrogenase family.</text>
</comment>
<dbReference type="PROSITE" id="PS00687">
    <property type="entry name" value="ALDEHYDE_DEHYDR_GLU"/>
    <property type="match status" value="1"/>
</dbReference>
<dbReference type="InterPro" id="IPR016161">
    <property type="entry name" value="Ald_DH/histidinol_DH"/>
</dbReference>
<dbReference type="SUPFAM" id="SSF53720">
    <property type="entry name" value="ALDH-like"/>
    <property type="match status" value="1"/>
</dbReference>
<dbReference type="InterPro" id="IPR016163">
    <property type="entry name" value="Ald_DH_C"/>
</dbReference>
<evidence type="ECO:0000256" key="2">
    <source>
        <dbReference type="ARBA" id="ARBA00023002"/>
    </source>
</evidence>
<comment type="caution">
    <text evidence="7">The sequence shown here is derived from an EMBL/GenBank/DDBJ whole genome shotgun (WGS) entry which is preliminary data.</text>
</comment>
<evidence type="ECO:0000313" key="8">
    <source>
        <dbReference type="Proteomes" id="UP001375240"/>
    </source>
</evidence>
<evidence type="ECO:0000313" key="7">
    <source>
        <dbReference type="EMBL" id="KAK6350280.1"/>
    </source>
</evidence>
<dbReference type="EMBL" id="JAVHNQ010000004">
    <property type="protein sequence ID" value="KAK6350280.1"/>
    <property type="molecule type" value="Genomic_DNA"/>
</dbReference>
<evidence type="ECO:0000259" key="6">
    <source>
        <dbReference type="Pfam" id="PF00171"/>
    </source>
</evidence>
<organism evidence="7 8">
    <name type="scientific">Orbilia brochopaga</name>
    <dbReference type="NCBI Taxonomy" id="3140254"/>
    <lineage>
        <taxon>Eukaryota</taxon>
        <taxon>Fungi</taxon>
        <taxon>Dikarya</taxon>
        <taxon>Ascomycota</taxon>
        <taxon>Pezizomycotina</taxon>
        <taxon>Orbiliomycetes</taxon>
        <taxon>Orbiliales</taxon>
        <taxon>Orbiliaceae</taxon>
        <taxon>Orbilia</taxon>
    </lineage>
</organism>
<keyword evidence="3" id="KW-0520">NAD</keyword>
<feature type="active site" evidence="4">
    <location>
        <position position="262"/>
    </location>
</feature>
<name>A0AAV9UWK5_9PEZI</name>
<gene>
    <name evidence="7" type="ORF">TWF696_006514</name>
</gene>
<dbReference type="InterPro" id="IPR029510">
    <property type="entry name" value="Ald_DH_CS_GLU"/>
</dbReference>
<evidence type="ECO:0000256" key="4">
    <source>
        <dbReference type="PROSITE-ProRule" id="PRU10007"/>
    </source>
</evidence>
<dbReference type="PANTHER" id="PTHR42986:SF1">
    <property type="entry name" value="BENZALDEHYDE DEHYDROGENASE YFMT"/>
    <property type="match status" value="1"/>
</dbReference>
<dbReference type="Proteomes" id="UP001375240">
    <property type="component" value="Unassembled WGS sequence"/>
</dbReference>
<accession>A0AAV9UWK5</accession>
<dbReference type="InterPro" id="IPR016162">
    <property type="entry name" value="Ald_DH_N"/>
</dbReference>
<reference evidence="7 8" key="1">
    <citation type="submission" date="2019-10" db="EMBL/GenBank/DDBJ databases">
        <authorList>
            <person name="Palmer J.M."/>
        </authorList>
    </citation>
    <scope>NUCLEOTIDE SEQUENCE [LARGE SCALE GENOMIC DNA]</scope>
    <source>
        <strain evidence="7 8">TWF696</strain>
    </source>
</reference>
<evidence type="ECO:0000256" key="5">
    <source>
        <dbReference type="RuleBase" id="RU003345"/>
    </source>
</evidence>
<evidence type="ECO:0000256" key="3">
    <source>
        <dbReference type="ARBA" id="ARBA00023027"/>
    </source>
</evidence>
<keyword evidence="2 5" id="KW-0560">Oxidoreductase</keyword>
<dbReference type="Pfam" id="PF00171">
    <property type="entry name" value="Aldedh"/>
    <property type="match status" value="1"/>
</dbReference>
<evidence type="ECO:0000256" key="1">
    <source>
        <dbReference type="ARBA" id="ARBA00009986"/>
    </source>
</evidence>
<dbReference type="GO" id="GO:0016620">
    <property type="term" value="F:oxidoreductase activity, acting on the aldehyde or oxo group of donors, NAD or NADP as acceptor"/>
    <property type="evidence" value="ECO:0007669"/>
    <property type="project" value="InterPro"/>
</dbReference>
<keyword evidence="8" id="KW-1185">Reference proteome</keyword>
<dbReference type="Gene3D" id="3.40.605.10">
    <property type="entry name" value="Aldehyde Dehydrogenase, Chain A, domain 1"/>
    <property type="match status" value="1"/>
</dbReference>
<feature type="domain" description="Aldehyde dehydrogenase" evidence="6">
    <location>
        <begin position="23"/>
        <end position="488"/>
    </location>
</feature>
<sequence length="500" mass="53151">MSHEKDHTFCVPLWIDGAEHQPAESPTYAVTTPPEHELAWTACAATPATITQAISAASKALKSWSKTPLSARVAIFTKAAELLESQASANEADFYIQKELGCGGAWAAFNRDFTLDAFRSIGPVLEDALRSEPIVGKDGMKGIVSRAPYGVVGAIAPWNAPLILGLRALLAPIAVGNTVVMLASPLSPMTHHFLASLLHSAGLPAGVLNILPSPPSPDKTAEVVETLLAHPTVRHLNFTGSTAVGRKINEVAGRYGKPVTMELGGKSVVLALKDANLDTLAHEIIVGAFSNSGQICMSTELAIIPSSIMPALIPKLVARIPQIFPHPLPLITTAAKQRLINLLNDAISKGAKVHTSTGQQLNIADLTANPSSSAAPALFVSNVTKQMDIYGTETFAPIFCLLEYDGDNIDEGIKMINDVEYGLSVAVFSANEEAAMRVAEEIDSGAVHINHMTVYDNPSFPHGGVKASGYGRFGGKWGIREFTYIKTITTSVEAARMTFE</sequence>
<proteinExistence type="inferred from homology"/>
<dbReference type="PANTHER" id="PTHR42986">
    <property type="entry name" value="BENZALDEHYDE DEHYDROGENASE YFMT"/>
    <property type="match status" value="1"/>
</dbReference>
<dbReference type="InterPro" id="IPR015590">
    <property type="entry name" value="Aldehyde_DH_dom"/>
</dbReference>
<dbReference type="Gene3D" id="3.40.309.10">
    <property type="entry name" value="Aldehyde Dehydrogenase, Chain A, domain 2"/>
    <property type="match status" value="1"/>
</dbReference>
<dbReference type="AlphaFoldDB" id="A0AAV9UWK5"/>